<protein>
    <submittedName>
        <fullName evidence="2">Uncharacterized protein</fullName>
    </submittedName>
</protein>
<comment type="caution">
    <text evidence="2">The sequence shown here is derived from an EMBL/GenBank/DDBJ whole genome shotgun (WGS) entry which is preliminary data.</text>
</comment>
<name>A0AAW1TUH4_9CUCU</name>
<reference evidence="2 3" key="1">
    <citation type="submission" date="2023-03" db="EMBL/GenBank/DDBJ databases">
        <title>Genome insight into feeding habits of ladybird beetles.</title>
        <authorList>
            <person name="Li H.-S."/>
            <person name="Huang Y.-H."/>
            <person name="Pang H."/>
        </authorList>
    </citation>
    <scope>NUCLEOTIDE SEQUENCE [LARGE SCALE GENOMIC DNA]</scope>
    <source>
        <strain evidence="2">SYSU_2023b</strain>
        <tissue evidence="2">Whole body</tissue>
    </source>
</reference>
<dbReference type="EMBL" id="JARQZJ010000031">
    <property type="protein sequence ID" value="KAK9873938.1"/>
    <property type="molecule type" value="Genomic_DNA"/>
</dbReference>
<evidence type="ECO:0000256" key="1">
    <source>
        <dbReference type="SAM" id="SignalP"/>
    </source>
</evidence>
<feature type="chain" id="PRO_5043418845" evidence="1">
    <location>
        <begin position="26"/>
        <end position="202"/>
    </location>
</feature>
<accession>A0AAW1TUH4</accession>
<dbReference type="AlphaFoldDB" id="A0AAW1TUH4"/>
<organism evidence="2 3">
    <name type="scientific">Henosepilachna vigintioctopunctata</name>
    <dbReference type="NCBI Taxonomy" id="420089"/>
    <lineage>
        <taxon>Eukaryota</taxon>
        <taxon>Metazoa</taxon>
        <taxon>Ecdysozoa</taxon>
        <taxon>Arthropoda</taxon>
        <taxon>Hexapoda</taxon>
        <taxon>Insecta</taxon>
        <taxon>Pterygota</taxon>
        <taxon>Neoptera</taxon>
        <taxon>Endopterygota</taxon>
        <taxon>Coleoptera</taxon>
        <taxon>Polyphaga</taxon>
        <taxon>Cucujiformia</taxon>
        <taxon>Coccinelloidea</taxon>
        <taxon>Coccinellidae</taxon>
        <taxon>Epilachninae</taxon>
        <taxon>Epilachnini</taxon>
        <taxon>Henosepilachna</taxon>
    </lineage>
</organism>
<proteinExistence type="predicted"/>
<evidence type="ECO:0000313" key="2">
    <source>
        <dbReference type="EMBL" id="KAK9873938.1"/>
    </source>
</evidence>
<dbReference type="Proteomes" id="UP001431783">
    <property type="component" value="Unassembled WGS sequence"/>
</dbReference>
<keyword evidence="3" id="KW-1185">Reference proteome</keyword>
<feature type="signal peptide" evidence="1">
    <location>
        <begin position="1"/>
        <end position="25"/>
    </location>
</feature>
<sequence length="202" mass="21911">MKNIFSTMHIQVCLFMILIATFVQAKAVASARGDGSLLDSLIAQGLSYNDLKVIERAITDKYGPPTSYNSPSASESTVTYSGAVPVGTVSNVGFSAGGTITPEGIIRPQVEILKLLENLLVLKGEIVPRIYAMAVDNWDLIQSVFYTVVNNAGPLHAFTLKGIVILRKILEFAVQLFGSWQITVPNVSLDFSSLLREGNYNL</sequence>
<keyword evidence="1" id="KW-0732">Signal</keyword>
<gene>
    <name evidence="2" type="ORF">WA026_002291</name>
</gene>
<evidence type="ECO:0000313" key="3">
    <source>
        <dbReference type="Proteomes" id="UP001431783"/>
    </source>
</evidence>